<dbReference type="EMBL" id="LR130779">
    <property type="protein sequence ID" value="VDN63070.1"/>
    <property type="molecule type" value="Genomic_DNA"/>
</dbReference>
<keyword evidence="2 8" id="KW-0812">Transmembrane</keyword>
<dbReference type="AlphaFoldDB" id="A0A653B333"/>
<dbReference type="Pfam" id="PF02683">
    <property type="entry name" value="DsbD_TM"/>
    <property type="match status" value="1"/>
</dbReference>
<keyword evidence="5" id="KW-0472">Membrane</keyword>
<protein>
    <submittedName>
        <fullName evidence="8">Cytochrome c biogenesis protein transmembrane region</fullName>
    </submittedName>
</protein>
<evidence type="ECO:0000259" key="7">
    <source>
        <dbReference type="Pfam" id="PF11412"/>
    </source>
</evidence>
<accession>A0A653B333</accession>
<gene>
    <name evidence="8" type="ORF">POT9AD_2090</name>
</gene>
<evidence type="ECO:0000256" key="3">
    <source>
        <dbReference type="ARBA" id="ARBA00022748"/>
    </source>
</evidence>
<dbReference type="InterPro" id="IPR036249">
    <property type="entry name" value="Thioredoxin-like_sf"/>
</dbReference>
<keyword evidence="4" id="KW-1133">Transmembrane helix</keyword>
<dbReference type="PANTHER" id="PTHR32234">
    <property type="entry name" value="THIOL:DISULFIDE INTERCHANGE PROTEIN DSBD"/>
    <property type="match status" value="1"/>
</dbReference>
<dbReference type="GO" id="GO:0015035">
    <property type="term" value="F:protein-disulfide reductase activity"/>
    <property type="evidence" value="ECO:0007669"/>
    <property type="project" value="TreeGrafter"/>
</dbReference>
<dbReference type="Gene3D" id="3.40.30.10">
    <property type="entry name" value="Glutaredoxin"/>
    <property type="match status" value="1"/>
</dbReference>
<dbReference type="PANTHER" id="PTHR32234:SF3">
    <property type="entry name" value="SUPPRESSION OF COPPER SENSITIVITY PROTEIN"/>
    <property type="match status" value="1"/>
</dbReference>
<dbReference type="InterPro" id="IPR035671">
    <property type="entry name" value="DsbD_gamma"/>
</dbReference>
<dbReference type="Pfam" id="PF13899">
    <property type="entry name" value="Thioredoxin_7"/>
    <property type="match status" value="1"/>
</dbReference>
<dbReference type="SUPFAM" id="SSF52833">
    <property type="entry name" value="Thioredoxin-like"/>
    <property type="match status" value="1"/>
</dbReference>
<feature type="domain" description="Thiol:disulfide interchange protein DsbD N-terminal" evidence="7">
    <location>
        <begin position="45"/>
        <end position="155"/>
    </location>
</feature>
<evidence type="ECO:0000313" key="8">
    <source>
        <dbReference type="EMBL" id="VDN63070.1"/>
    </source>
</evidence>
<evidence type="ECO:0000256" key="2">
    <source>
        <dbReference type="ARBA" id="ARBA00022692"/>
    </source>
</evidence>
<dbReference type="Pfam" id="PF11412">
    <property type="entry name" value="DsbD_N"/>
    <property type="match status" value="1"/>
</dbReference>
<dbReference type="InterPro" id="IPR003834">
    <property type="entry name" value="Cyt_c_assmbl_TM_dom"/>
</dbReference>
<sequence>MLRRLIMALLFGALMAPLAWAQNLPGRGEVLITSSLLAESPTPAVGGQTTLALLMAPQAGWHGYWKQPGDVGLAPQLTWQLPEGVSVGEPVYPVPQTLLIDGLMNHVYEHPYAVLIPLHVADGMASGESLAIRLDMKYLACRYDACVPEQASLETRLTVGDGRNDPALSDTFGNWRQALPRPLGSSARFAVEDGLMRVSIPLPAGMAIDAPHLFSATPGALDNAAEQRVERSDDHLIIETRPGQQVPEHFDALLSLGNGLGLDVKVSRSEVQPGNTLVMTLVALAGALLGGLLLNLMPCVFPILSLKALSIARANGSDGAARREALAYTAGVVAVCVLLGALLLALRSGGSQLGWAFQLQDPRVILVLLLLSTAIALNFAGLFELSSINVGSALVNREGHAGAFWTGALAAFVATPCTGPFMAAALGAALVLPSGAAMLVFAGLGLGIALPFLLLGFVPALRQRLPRPGPWMETLRHVLAVPMFLTALALLWVLAQQVGSNALITVIGCTLLLGLGLWVAGLRQRAFKSNSWIPAVLAAVLALSIGLSQDSSPQAQRAAQAYQPFDEARLSSLRQGEHAVFVYFTADWCVTCKVNEQVAINRPQTQRAFDAHGVQVMRGDWTRGDATITAFLEKHGRSGVPLYLWYVPGQAAPEVLPQVLGPGLLSELAANERPMTEP</sequence>
<evidence type="ECO:0000259" key="6">
    <source>
        <dbReference type="Pfam" id="PF02683"/>
    </source>
</evidence>
<proteinExistence type="predicted"/>
<reference evidence="8" key="1">
    <citation type="submission" date="2018-11" db="EMBL/GenBank/DDBJ databases">
        <authorList>
            <consortium name="Genoscope - CEA"/>
            <person name="William W."/>
        </authorList>
    </citation>
    <scope>NUCLEOTIDE SEQUENCE [LARGE SCALE GENOMIC DNA]</scope>
    <source>
        <strain evidence="8">T9AD</strain>
    </source>
</reference>
<dbReference type="OrthoDB" id="9811036at2"/>
<feature type="domain" description="Cytochrome C biogenesis protein transmembrane" evidence="6">
    <location>
        <begin position="282"/>
        <end position="491"/>
    </location>
</feature>
<evidence type="ECO:0000256" key="1">
    <source>
        <dbReference type="ARBA" id="ARBA00004141"/>
    </source>
</evidence>
<organism evidence="8">
    <name type="scientific">Ectopseudomonas oleovorans</name>
    <name type="common">Pseudomonas oleovorans</name>
    <dbReference type="NCBI Taxonomy" id="301"/>
    <lineage>
        <taxon>Bacteria</taxon>
        <taxon>Pseudomonadati</taxon>
        <taxon>Pseudomonadota</taxon>
        <taxon>Gammaproteobacteria</taxon>
        <taxon>Pseudomonadales</taxon>
        <taxon>Pseudomonadaceae</taxon>
        <taxon>Ectopseudomonas</taxon>
    </lineage>
</organism>
<name>A0A653B333_ECTOL</name>
<evidence type="ECO:0000256" key="5">
    <source>
        <dbReference type="ARBA" id="ARBA00023136"/>
    </source>
</evidence>
<dbReference type="GO" id="GO:0016020">
    <property type="term" value="C:membrane"/>
    <property type="evidence" value="ECO:0007669"/>
    <property type="project" value="UniProtKB-SubCell"/>
</dbReference>
<dbReference type="GO" id="GO:0045454">
    <property type="term" value="P:cell redox homeostasis"/>
    <property type="evidence" value="ECO:0007669"/>
    <property type="project" value="TreeGrafter"/>
</dbReference>
<dbReference type="InterPro" id="IPR028250">
    <property type="entry name" value="DsbDN"/>
</dbReference>
<keyword evidence="3" id="KW-0201">Cytochrome c-type biogenesis</keyword>
<comment type="subcellular location">
    <subcellularLocation>
        <location evidence="1">Membrane</location>
        <topology evidence="1">Multi-pass membrane protein</topology>
    </subcellularLocation>
</comment>
<dbReference type="GO" id="GO:0017004">
    <property type="term" value="P:cytochrome complex assembly"/>
    <property type="evidence" value="ECO:0007669"/>
    <property type="project" value="UniProtKB-KW"/>
</dbReference>
<evidence type="ECO:0000256" key="4">
    <source>
        <dbReference type="ARBA" id="ARBA00022989"/>
    </source>
</evidence>
<dbReference type="CDD" id="cd02953">
    <property type="entry name" value="DsbDgamma"/>
    <property type="match status" value="1"/>
</dbReference>